<sequence length="88" mass="9603">MNSRRRLSIDLSAGLGDTRSRRSSVDFGVKSSPLSPSSYGPLFDLRSPTESRSRRASVDFGSGQSTITVCVYLQVALNIQVYGVIDYP</sequence>
<evidence type="ECO:0000256" key="1">
    <source>
        <dbReference type="SAM" id="MobiDB-lite"/>
    </source>
</evidence>
<gene>
    <name evidence="2" type="ORF">DPMN_174796</name>
</gene>
<dbReference type="AlphaFoldDB" id="A0A9D4IGP2"/>
<proteinExistence type="predicted"/>
<protein>
    <submittedName>
        <fullName evidence="2">Uncharacterized protein</fullName>
    </submittedName>
</protein>
<feature type="region of interest" description="Disordered" evidence="1">
    <location>
        <begin position="16"/>
        <end position="50"/>
    </location>
</feature>
<reference evidence="2" key="2">
    <citation type="submission" date="2020-11" db="EMBL/GenBank/DDBJ databases">
        <authorList>
            <person name="McCartney M.A."/>
            <person name="Auch B."/>
            <person name="Kono T."/>
            <person name="Mallez S."/>
            <person name="Becker A."/>
            <person name="Gohl D.M."/>
            <person name="Silverstein K.A.T."/>
            <person name="Koren S."/>
            <person name="Bechman K.B."/>
            <person name="Herman A."/>
            <person name="Abrahante J.E."/>
            <person name="Garbe J."/>
        </authorList>
    </citation>
    <scope>NUCLEOTIDE SEQUENCE</scope>
    <source>
        <strain evidence="2">Duluth1</strain>
        <tissue evidence="2">Whole animal</tissue>
    </source>
</reference>
<name>A0A9D4IGP2_DREPO</name>
<organism evidence="2 3">
    <name type="scientific">Dreissena polymorpha</name>
    <name type="common">Zebra mussel</name>
    <name type="synonym">Mytilus polymorpha</name>
    <dbReference type="NCBI Taxonomy" id="45954"/>
    <lineage>
        <taxon>Eukaryota</taxon>
        <taxon>Metazoa</taxon>
        <taxon>Spiralia</taxon>
        <taxon>Lophotrochozoa</taxon>
        <taxon>Mollusca</taxon>
        <taxon>Bivalvia</taxon>
        <taxon>Autobranchia</taxon>
        <taxon>Heteroconchia</taxon>
        <taxon>Euheterodonta</taxon>
        <taxon>Imparidentia</taxon>
        <taxon>Neoheterodontei</taxon>
        <taxon>Myida</taxon>
        <taxon>Dreissenoidea</taxon>
        <taxon>Dreissenidae</taxon>
        <taxon>Dreissena</taxon>
    </lineage>
</organism>
<dbReference type="EMBL" id="JAIWYP010000009">
    <property type="protein sequence ID" value="KAH3773435.1"/>
    <property type="molecule type" value="Genomic_DNA"/>
</dbReference>
<dbReference type="Proteomes" id="UP000828390">
    <property type="component" value="Unassembled WGS sequence"/>
</dbReference>
<accession>A0A9D4IGP2</accession>
<comment type="caution">
    <text evidence="2">The sequence shown here is derived from an EMBL/GenBank/DDBJ whole genome shotgun (WGS) entry which is preliminary data.</text>
</comment>
<reference evidence="2" key="1">
    <citation type="journal article" date="2019" name="bioRxiv">
        <title>The Genome of the Zebra Mussel, Dreissena polymorpha: A Resource for Invasive Species Research.</title>
        <authorList>
            <person name="McCartney M.A."/>
            <person name="Auch B."/>
            <person name="Kono T."/>
            <person name="Mallez S."/>
            <person name="Zhang Y."/>
            <person name="Obille A."/>
            <person name="Becker A."/>
            <person name="Abrahante J.E."/>
            <person name="Garbe J."/>
            <person name="Badalamenti J.P."/>
            <person name="Herman A."/>
            <person name="Mangelson H."/>
            <person name="Liachko I."/>
            <person name="Sullivan S."/>
            <person name="Sone E.D."/>
            <person name="Koren S."/>
            <person name="Silverstein K.A.T."/>
            <person name="Beckman K.B."/>
            <person name="Gohl D.M."/>
        </authorList>
    </citation>
    <scope>NUCLEOTIDE SEQUENCE</scope>
    <source>
        <strain evidence="2">Duluth1</strain>
        <tissue evidence="2">Whole animal</tissue>
    </source>
</reference>
<keyword evidence="3" id="KW-1185">Reference proteome</keyword>
<evidence type="ECO:0000313" key="2">
    <source>
        <dbReference type="EMBL" id="KAH3773435.1"/>
    </source>
</evidence>
<evidence type="ECO:0000313" key="3">
    <source>
        <dbReference type="Proteomes" id="UP000828390"/>
    </source>
</evidence>